<gene>
    <name evidence="2" type="ORF">DEJ47_23810</name>
</gene>
<sequence>MKRTGDVIGLLAAAAVIGTTGWFAGAADAGQRFEAGLVLGLSTALSVALLRRFTHLPLGRRRPYTFALPLPAPDWSAPPPDPDGDPEALRPYAERQAGLLGDASALGDTLRHTCALAPHLRAELASYAVTASIQASNSVIAPVGEGPRSPDPAYDAAHALGELVAAVEFSRIGMRALEALVTERPLRPDPPCYFNPLHDRGHARVAHPGAPEGVEEVAACHGCAKGPEPLLVPSAGGPVPYYDSDAVDARWRLLGYGAVVPDNGATMIATARDGFRAPGPAAPSGGGLKKFRTKVS</sequence>
<reference evidence="2 3" key="1">
    <citation type="submission" date="2018-05" db="EMBL/GenBank/DDBJ databases">
        <title>Streptomyces venezuelae.</title>
        <authorList>
            <person name="Kim W."/>
            <person name="Lee N."/>
            <person name="Cho B.-K."/>
        </authorList>
    </citation>
    <scope>NUCLEOTIDE SEQUENCE [LARGE SCALE GENOMIC DNA]</scope>
    <source>
        <strain evidence="2 3">ATCC 14583</strain>
    </source>
</reference>
<accession>A0A5P2BF68</accession>
<dbReference type="RefSeq" id="WP_150171440.1">
    <property type="nucleotide sequence ID" value="NZ_CP029193.1"/>
</dbReference>
<dbReference type="Proteomes" id="UP000323046">
    <property type="component" value="Chromosome"/>
</dbReference>
<feature type="region of interest" description="Disordered" evidence="1">
    <location>
        <begin position="277"/>
        <end position="296"/>
    </location>
</feature>
<dbReference type="OrthoDB" id="3867729at2"/>
<proteinExistence type="predicted"/>
<evidence type="ECO:0000313" key="2">
    <source>
        <dbReference type="EMBL" id="QES29054.1"/>
    </source>
</evidence>
<name>A0A5P2BF68_STRVZ</name>
<dbReference type="AlphaFoldDB" id="A0A5P2BF68"/>
<protein>
    <submittedName>
        <fullName evidence="2">Uncharacterized protein</fullName>
    </submittedName>
</protein>
<dbReference type="EMBL" id="CP029193">
    <property type="protein sequence ID" value="QES29054.1"/>
    <property type="molecule type" value="Genomic_DNA"/>
</dbReference>
<evidence type="ECO:0000313" key="3">
    <source>
        <dbReference type="Proteomes" id="UP000323046"/>
    </source>
</evidence>
<keyword evidence="3" id="KW-1185">Reference proteome</keyword>
<organism evidence="2 3">
    <name type="scientific">Streptomyces venezuelae</name>
    <dbReference type="NCBI Taxonomy" id="54571"/>
    <lineage>
        <taxon>Bacteria</taxon>
        <taxon>Bacillati</taxon>
        <taxon>Actinomycetota</taxon>
        <taxon>Actinomycetes</taxon>
        <taxon>Kitasatosporales</taxon>
        <taxon>Streptomycetaceae</taxon>
        <taxon>Streptomyces</taxon>
    </lineage>
</organism>
<evidence type="ECO:0000256" key="1">
    <source>
        <dbReference type="SAM" id="MobiDB-lite"/>
    </source>
</evidence>